<dbReference type="EMBL" id="MFHD01000001">
    <property type="protein sequence ID" value="OGF63544.1"/>
    <property type="molecule type" value="Genomic_DNA"/>
</dbReference>
<dbReference type="AlphaFoldDB" id="A0A1F5VJH5"/>
<protein>
    <submittedName>
        <fullName evidence="1">Uncharacterized protein</fullName>
    </submittedName>
</protein>
<evidence type="ECO:0000313" key="1">
    <source>
        <dbReference type="EMBL" id="OGF63544.1"/>
    </source>
</evidence>
<gene>
    <name evidence="1" type="ORF">A2834_04490</name>
</gene>
<evidence type="ECO:0000313" key="2">
    <source>
        <dbReference type="Proteomes" id="UP000179251"/>
    </source>
</evidence>
<name>A0A1F5VJH5_9BACT</name>
<dbReference type="STRING" id="1798325.A2834_04490"/>
<organism evidence="1 2">
    <name type="scientific">Candidatus Giovannonibacteria bacterium RIFCSPHIGHO2_01_FULL_45_23</name>
    <dbReference type="NCBI Taxonomy" id="1798325"/>
    <lineage>
        <taxon>Bacteria</taxon>
        <taxon>Candidatus Giovannoniibacteriota</taxon>
    </lineage>
</organism>
<sequence>MKKTAFLAAILVVSAFPLYSYGKEFLSQEKPAEVEILMGSLLGADLVDGKSFYSGKTPGINDYLLKKFSVYLLTSSEVAEDSLFILFEVSCPRDFQGNLIPWQCDGAQVAVIFVNQKVSWFKSQEVKTIFETMTKATQ</sequence>
<comment type="caution">
    <text evidence="1">The sequence shown here is derived from an EMBL/GenBank/DDBJ whole genome shotgun (WGS) entry which is preliminary data.</text>
</comment>
<accession>A0A1F5VJH5</accession>
<dbReference type="Proteomes" id="UP000179251">
    <property type="component" value="Unassembled WGS sequence"/>
</dbReference>
<reference evidence="1 2" key="1">
    <citation type="journal article" date="2016" name="Nat. Commun.">
        <title>Thousands of microbial genomes shed light on interconnected biogeochemical processes in an aquifer system.</title>
        <authorList>
            <person name="Anantharaman K."/>
            <person name="Brown C.T."/>
            <person name="Hug L.A."/>
            <person name="Sharon I."/>
            <person name="Castelle C.J."/>
            <person name="Probst A.J."/>
            <person name="Thomas B.C."/>
            <person name="Singh A."/>
            <person name="Wilkins M.J."/>
            <person name="Karaoz U."/>
            <person name="Brodie E.L."/>
            <person name="Williams K.H."/>
            <person name="Hubbard S.S."/>
            <person name="Banfield J.F."/>
        </authorList>
    </citation>
    <scope>NUCLEOTIDE SEQUENCE [LARGE SCALE GENOMIC DNA]</scope>
</reference>
<proteinExistence type="predicted"/>